<gene>
    <name evidence="11" type="ORF">JKP88DRAFT_328494</name>
</gene>
<evidence type="ECO:0000256" key="1">
    <source>
        <dbReference type="ARBA" id="ARBA00012513"/>
    </source>
</evidence>
<organism evidence="11 12">
    <name type="scientific">Tribonema minus</name>
    <dbReference type="NCBI Taxonomy" id="303371"/>
    <lineage>
        <taxon>Eukaryota</taxon>
        <taxon>Sar</taxon>
        <taxon>Stramenopiles</taxon>
        <taxon>Ochrophyta</taxon>
        <taxon>PX clade</taxon>
        <taxon>Xanthophyceae</taxon>
        <taxon>Tribonematales</taxon>
        <taxon>Tribonemataceae</taxon>
        <taxon>Tribonema</taxon>
    </lineage>
</organism>
<keyword evidence="12" id="KW-1185">Reference proteome</keyword>
<dbReference type="GO" id="GO:0005524">
    <property type="term" value="F:ATP binding"/>
    <property type="evidence" value="ECO:0007669"/>
    <property type="project" value="UniProtKB-UniRule"/>
</dbReference>
<dbReference type="GO" id="GO:0004713">
    <property type="term" value="F:protein tyrosine kinase activity"/>
    <property type="evidence" value="ECO:0007669"/>
    <property type="project" value="InterPro"/>
</dbReference>
<dbReference type="EMBL" id="JAFCMP010000512">
    <property type="protein sequence ID" value="KAG5178783.1"/>
    <property type="molecule type" value="Genomic_DNA"/>
</dbReference>
<dbReference type="PANTHER" id="PTHR22967">
    <property type="entry name" value="SERINE/THREONINE PROTEIN KINASE"/>
    <property type="match status" value="1"/>
</dbReference>
<evidence type="ECO:0000256" key="9">
    <source>
        <dbReference type="PROSITE-ProRule" id="PRU10141"/>
    </source>
</evidence>
<dbReference type="PANTHER" id="PTHR22967:SF57">
    <property type="entry name" value="AUXILIN, ISOFORM A-RELATED"/>
    <property type="match status" value="1"/>
</dbReference>
<evidence type="ECO:0000256" key="3">
    <source>
        <dbReference type="ARBA" id="ARBA00022679"/>
    </source>
</evidence>
<comment type="catalytic activity">
    <reaction evidence="7">
        <text>L-threonyl-[protein] + ATP = O-phospho-L-threonyl-[protein] + ADP + H(+)</text>
        <dbReference type="Rhea" id="RHEA:46608"/>
        <dbReference type="Rhea" id="RHEA-COMP:11060"/>
        <dbReference type="Rhea" id="RHEA-COMP:11605"/>
        <dbReference type="ChEBI" id="CHEBI:15378"/>
        <dbReference type="ChEBI" id="CHEBI:30013"/>
        <dbReference type="ChEBI" id="CHEBI:30616"/>
        <dbReference type="ChEBI" id="CHEBI:61977"/>
        <dbReference type="ChEBI" id="CHEBI:456216"/>
        <dbReference type="EC" id="2.7.11.1"/>
    </reaction>
</comment>
<keyword evidence="5 11" id="KW-0418">Kinase</keyword>
<keyword evidence="2" id="KW-0723">Serine/threonine-protein kinase</keyword>
<evidence type="ECO:0000256" key="8">
    <source>
        <dbReference type="ARBA" id="ARBA00048679"/>
    </source>
</evidence>
<reference evidence="11" key="1">
    <citation type="submission" date="2021-02" db="EMBL/GenBank/DDBJ databases">
        <title>First Annotated Genome of the Yellow-green Alga Tribonema minus.</title>
        <authorList>
            <person name="Mahan K.M."/>
        </authorList>
    </citation>
    <scope>NUCLEOTIDE SEQUENCE</scope>
    <source>
        <strain evidence="11">UTEX B ZZ1240</strain>
    </source>
</reference>
<dbReference type="InterPro" id="IPR017441">
    <property type="entry name" value="Protein_kinase_ATP_BS"/>
</dbReference>
<comment type="caution">
    <text evidence="11">The sequence shown here is derived from an EMBL/GenBank/DDBJ whole genome shotgun (WGS) entry which is preliminary data.</text>
</comment>
<evidence type="ECO:0000313" key="12">
    <source>
        <dbReference type="Proteomes" id="UP000664859"/>
    </source>
</evidence>
<feature type="domain" description="Protein kinase" evidence="10">
    <location>
        <begin position="16"/>
        <end position="296"/>
    </location>
</feature>
<dbReference type="SUPFAM" id="SSF56112">
    <property type="entry name" value="Protein kinase-like (PK-like)"/>
    <property type="match status" value="1"/>
</dbReference>
<evidence type="ECO:0000256" key="5">
    <source>
        <dbReference type="ARBA" id="ARBA00022777"/>
    </source>
</evidence>
<dbReference type="InterPro" id="IPR000719">
    <property type="entry name" value="Prot_kinase_dom"/>
</dbReference>
<evidence type="ECO:0000256" key="7">
    <source>
        <dbReference type="ARBA" id="ARBA00047899"/>
    </source>
</evidence>
<dbReference type="InterPro" id="IPR020635">
    <property type="entry name" value="Tyr_kinase_cat_dom"/>
</dbReference>
<dbReference type="Gene3D" id="1.10.510.10">
    <property type="entry name" value="Transferase(Phosphotransferase) domain 1"/>
    <property type="match status" value="1"/>
</dbReference>
<evidence type="ECO:0000256" key="4">
    <source>
        <dbReference type="ARBA" id="ARBA00022741"/>
    </source>
</evidence>
<name>A0A835YQI3_9STRA</name>
<dbReference type="GO" id="GO:0004674">
    <property type="term" value="F:protein serine/threonine kinase activity"/>
    <property type="evidence" value="ECO:0007669"/>
    <property type="project" value="UniProtKB-KW"/>
</dbReference>
<evidence type="ECO:0000313" key="11">
    <source>
        <dbReference type="EMBL" id="KAG5178783.1"/>
    </source>
</evidence>
<evidence type="ECO:0000256" key="6">
    <source>
        <dbReference type="ARBA" id="ARBA00022840"/>
    </source>
</evidence>
<dbReference type="Pfam" id="PF00069">
    <property type="entry name" value="Pkinase"/>
    <property type="match status" value="1"/>
</dbReference>
<keyword evidence="6 9" id="KW-0067">ATP-binding</keyword>
<protein>
    <recommendedName>
        <fullName evidence="1">non-specific serine/threonine protein kinase</fullName>
        <ecNumber evidence="1">2.7.11.1</ecNumber>
    </recommendedName>
</protein>
<sequence>MGNSVPSSLTIGHQTIKIKGQIGDGGHGHVYRGEDDAGKDYALKVTWVPRDRNGAVANEEAAETASLEQTILKRICPHPNVIEVLDSGMLKEDNEIRYHILIEYCPRTVLGHLTEARKAPSNYLPERDIMLILRDTLSALQHLHAQTPPIAHRDLRVENLLVDVRGRVRLCNFGSCSLRHRSFAASRDIALAKEEIRRRTAPAYRAPEQVDLHLGHMVSERVDIWAVGVLLHKLAFGATPFEDSRGDVQNLAILGGFRVDRLPEAHPYSSGLCALLQLCMNPIPQARPSCAQLLRR</sequence>
<proteinExistence type="predicted"/>
<dbReference type="EC" id="2.7.11.1" evidence="1"/>
<feature type="binding site" evidence="9">
    <location>
        <position position="44"/>
    </location>
    <ligand>
        <name>ATP</name>
        <dbReference type="ChEBI" id="CHEBI:30616"/>
    </ligand>
</feature>
<evidence type="ECO:0000256" key="2">
    <source>
        <dbReference type="ARBA" id="ARBA00022527"/>
    </source>
</evidence>
<keyword evidence="4 9" id="KW-0547">Nucleotide-binding</keyword>
<dbReference type="AlphaFoldDB" id="A0A835YQI3"/>
<dbReference type="InterPro" id="IPR011009">
    <property type="entry name" value="Kinase-like_dom_sf"/>
</dbReference>
<dbReference type="SMART" id="SM00219">
    <property type="entry name" value="TyrKc"/>
    <property type="match status" value="1"/>
</dbReference>
<dbReference type="PROSITE" id="PS00107">
    <property type="entry name" value="PROTEIN_KINASE_ATP"/>
    <property type="match status" value="1"/>
</dbReference>
<dbReference type="OrthoDB" id="248923at2759"/>
<dbReference type="GO" id="GO:0005737">
    <property type="term" value="C:cytoplasm"/>
    <property type="evidence" value="ECO:0007669"/>
    <property type="project" value="TreeGrafter"/>
</dbReference>
<dbReference type="Proteomes" id="UP000664859">
    <property type="component" value="Unassembled WGS sequence"/>
</dbReference>
<keyword evidence="3" id="KW-0808">Transferase</keyword>
<evidence type="ECO:0000259" key="10">
    <source>
        <dbReference type="PROSITE" id="PS50011"/>
    </source>
</evidence>
<feature type="non-terminal residue" evidence="11">
    <location>
        <position position="1"/>
    </location>
</feature>
<accession>A0A835YQI3</accession>
<dbReference type="PROSITE" id="PS50011">
    <property type="entry name" value="PROTEIN_KINASE_DOM"/>
    <property type="match status" value="1"/>
</dbReference>
<comment type="catalytic activity">
    <reaction evidence="8">
        <text>L-seryl-[protein] + ATP = O-phospho-L-seryl-[protein] + ADP + H(+)</text>
        <dbReference type="Rhea" id="RHEA:17989"/>
        <dbReference type="Rhea" id="RHEA-COMP:9863"/>
        <dbReference type="Rhea" id="RHEA-COMP:11604"/>
        <dbReference type="ChEBI" id="CHEBI:15378"/>
        <dbReference type="ChEBI" id="CHEBI:29999"/>
        <dbReference type="ChEBI" id="CHEBI:30616"/>
        <dbReference type="ChEBI" id="CHEBI:83421"/>
        <dbReference type="ChEBI" id="CHEBI:456216"/>
        <dbReference type="EC" id="2.7.11.1"/>
    </reaction>
</comment>